<keyword evidence="3 6" id="KW-0812">Transmembrane</keyword>
<sequence length="533" mass="59765">MGFSFRPPQQTREVVPAKPAKGHFYFAHREFARVPWWKRKNMRTLYAFIVILILTNTANGFDGSMMNGLQTLSYWQEYFNYPRGAILGLFNASMSLGSLIGLFVVPYLIDWYGRRAGLVVGCLIMLLAVGLQAGAQNFGMFVAARIVIGFGDCIVLGSAPLLIAEIAHPQDRAVLVTLSGASYHSGAFIASWVTLGTLEIQSDWSWRLPSLLQAICTIAIVASVWWIPESPRWLINKDRHEEARNILVKYHAEGDEDDEFVQLEFAEIKAAIALDKQLGQTGWIDFLKTRGNRKRIGLITALGLFSQWSGNGLISYYLTYVMDSVGITNAQTQLGINAGMKTEGLVTNFVFAFFIEKLGRRPMYLTSTIGTFLVFNAWTIVSARYEIAPNKALGYTFVFLTFLYGVFYDIKSGLMATYTTEILPYGLRAKGFTWLNFCVTAALFFNQYINAIALDALAWKYYIVYCVFLAFEVFVIYAFLIETRHTPMEEIAKYFDGDTAVDVGDVANADMKEKGFEVAPNKSGAAVHIEHPE</sequence>
<dbReference type="PROSITE" id="PS50850">
    <property type="entry name" value="MFS"/>
    <property type="match status" value="1"/>
</dbReference>
<comment type="caution">
    <text evidence="8">The sequence shown here is derived from an EMBL/GenBank/DDBJ whole genome shotgun (WGS) entry which is preliminary data.</text>
</comment>
<evidence type="ECO:0000256" key="6">
    <source>
        <dbReference type="SAM" id="Phobius"/>
    </source>
</evidence>
<feature type="transmembrane region" description="Helical" evidence="6">
    <location>
        <begin position="116"/>
        <end position="135"/>
    </location>
</feature>
<feature type="transmembrane region" description="Helical" evidence="6">
    <location>
        <begin position="206"/>
        <end position="227"/>
    </location>
</feature>
<comment type="subcellular location">
    <subcellularLocation>
        <location evidence="1">Membrane</location>
        <topology evidence="1">Multi-pass membrane protein</topology>
    </subcellularLocation>
</comment>
<name>A0ABR4HE50_9EURO</name>
<organism evidence="8 9">
    <name type="scientific">Aspergillus cavernicola</name>
    <dbReference type="NCBI Taxonomy" id="176166"/>
    <lineage>
        <taxon>Eukaryota</taxon>
        <taxon>Fungi</taxon>
        <taxon>Dikarya</taxon>
        <taxon>Ascomycota</taxon>
        <taxon>Pezizomycotina</taxon>
        <taxon>Eurotiomycetes</taxon>
        <taxon>Eurotiomycetidae</taxon>
        <taxon>Eurotiales</taxon>
        <taxon>Aspergillaceae</taxon>
        <taxon>Aspergillus</taxon>
        <taxon>Aspergillus subgen. Nidulantes</taxon>
    </lineage>
</organism>
<evidence type="ECO:0000256" key="4">
    <source>
        <dbReference type="ARBA" id="ARBA00022989"/>
    </source>
</evidence>
<keyword evidence="4 6" id="KW-1133">Transmembrane helix</keyword>
<dbReference type="InterPro" id="IPR020846">
    <property type="entry name" value="MFS_dom"/>
</dbReference>
<evidence type="ECO:0000256" key="2">
    <source>
        <dbReference type="ARBA" id="ARBA00010992"/>
    </source>
</evidence>
<feature type="transmembrane region" description="Helical" evidence="6">
    <location>
        <begin position="175"/>
        <end position="194"/>
    </location>
</feature>
<dbReference type="InterPro" id="IPR050360">
    <property type="entry name" value="MFS_Sugar_Transporters"/>
</dbReference>
<feature type="transmembrane region" description="Helical" evidence="6">
    <location>
        <begin position="431"/>
        <end position="449"/>
    </location>
</feature>
<feature type="transmembrane region" description="Helical" evidence="6">
    <location>
        <begin position="296"/>
        <end position="318"/>
    </location>
</feature>
<evidence type="ECO:0000259" key="7">
    <source>
        <dbReference type="PROSITE" id="PS50850"/>
    </source>
</evidence>
<feature type="transmembrane region" description="Helical" evidence="6">
    <location>
        <begin position="392"/>
        <end position="410"/>
    </location>
</feature>
<dbReference type="InterPro" id="IPR036259">
    <property type="entry name" value="MFS_trans_sf"/>
</dbReference>
<accession>A0ABR4HE50</accession>
<dbReference type="EMBL" id="JBFXLS010000139">
    <property type="protein sequence ID" value="KAL2813758.1"/>
    <property type="molecule type" value="Genomic_DNA"/>
</dbReference>
<evidence type="ECO:0000313" key="9">
    <source>
        <dbReference type="Proteomes" id="UP001610335"/>
    </source>
</evidence>
<feature type="transmembrane region" description="Helical" evidence="6">
    <location>
        <begin position="85"/>
        <end position="109"/>
    </location>
</feature>
<feature type="transmembrane region" description="Helical" evidence="6">
    <location>
        <begin position="141"/>
        <end position="163"/>
    </location>
</feature>
<dbReference type="PANTHER" id="PTHR48022">
    <property type="entry name" value="PLASTIDIC GLUCOSE TRANSPORTER 4"/>
    <property type="match status" value="1"/>
</dbReference>
<evidence type="ECO:0000256" key="1">
    <source>
        <dbReference type="ARBA" id="ARBA00004141"/>
    </source>
</evidence>
<feature type="transmembrane region" description="Helical" evidence="6">
    <location>
        <begin position="461"/>
        <end position="480"/>
    </location>
</feature>
<protein>
    <submittedName>
        <fullName evidence="8">General substrate transporter</fullName>
    </submittedName>
</protein>
<feature type="transmembrane region" description="Helical" evidence="6">
    <location>
        <begin position="362"/>
        <end position="380"/>
    </location>
</feature>
<dbReference type="Pfam" id="PF00083">
    <property type="entry name" value="Sugar_tr"/>
    <property type="match status" value="1"/>
</dbReference>
<dbReference type="SUPFAM" id="SSF103473">
    <property type="entry name" value="MFS general substrate transporter"/>
    <property type="match status" value="1"/>
</dbReference>
<evidence type="ECO:0000256" key="5">
    <source>
        <dbReference type="ARBA" id="ARBA00023136"/>
    </source>
</evidence>
<gene>
    <name evidence="8" type="ORF">BDW59DRAFT_178167</name>
</gene>
<keyword evidence="9" id="KW-1185">Reference proteome</keyword>
<feature type="domain" description="Major facilitator superfamily (MFS) profile" evidence="7">
    <location>
        <begin position="48"/>
        <end position="484"/>
    </location>
</feature>
<dbReference type="InterPro" id="IPR005828">
    <property type="entry name" value="MFS_sugar_transport-like"/>
</dbReference>
<dbReference type="Proteomes" id="UP001610335">
    <property type="component" value="Unassembled WGS sequence"/>
</dbReference>
<reference evidence="8 9" key="1">
    <citation type="submission" date="2024-07" db="EMBL/GenBank/DDBJ databases">
        <title>Section-level genome sequencing and comparative genomics of Aspergillus sections Usti and Cavernicolus.</title>
        <authorList>
            <consortium name="Lawrence Berkeley National Laboratory"/>
            <person name="Nybo J.L."/>
            <person name="Vesth T.C."/>
            <person name="Theobald S."/>
            <person name="Frisvad J.C."/>
            <person name="Larsen T.O."/>
            <person name="Kjaerboelling I."/>
            <person name="Rothschild-Mancinelli K."/>
            <person name="Lyhne E.K."/>
            <person name="Kogle M.E."/>
            <person name="Barry K."/>
            <person name="Clum A."/>
            <person name="Na H."/>
            <person name="Ledsgaard L."/>
            <person name="Lin J."/>
            <person name="Lipzen A."/>
            <person name="Kuo A."/>
            <person name="Riley R."/>
            <person name="Mondo S."/>
            <person name="LaButti K."/>
            <person name="Haridas S."/>
            <person name="Pangalinan J."/>
            <person name="Salamov A.A."/>
            <person name="Simmons B.A."/>
            <person name="Magnuson J.K."/>
            <person name="Chen J."/>
            <person name="Drula E."/>
            <person name="Henrissat B."/>
            <person name="Wiebenga A."/>
            <person name="Lubbers R.J."/>
            <person name="Gomes A.C."/>
            <person name="Makela M.R."/>
            <person name="Stajich J."/>
            <person name="Grigoriev I.V."/>
            <person name="Mortensen U.H."/>
            <person name="De vries R.P."/>
            <person name="Baker S.E."/>
            <person name="Andersen M.R."/>
        </authorList>
    </citation>
    <scope>NUCLEOTIDE SEQUENCE [LARGE SCALE GENOMIC DNA]</scope>
    <source>
        <strain evidence="8 9">CBS 600.67</strain>
    </source>
</reference>
<evidence type="ECO:0000256" key="3">
    <source>
        <dbReference type="ARBA" id="ARBA00022692"/>
    </source>
</evidence>
<keyword evidence="5 6" id="KW-0472">Membrane</keyword>
<dbReference type="Gene3D" id="1.20.1250.20">
    <property type="entry name" value="MFS general substrate transporter like domains"/>
    <property type="match status" value="1"/>
</dbReference>
<comment type="similarity">
    <text evidence="2">Belongs to the major facilitator superfamily. Sugar transporter (TC 2.A.1.1) family.</text>
</comment>
<proteinExistence type="inferred from homology"/>
<feature type="transmembrane region" description="Helical" evidence="6">
    <location>
        <begin position="45"/>
        <end position="65"/>
    </location>
</feature>
<dbReference type="PANTHER" id="PTHR48022:SF63">
    <property type="entry name" value="TRANSPORTER, PUTATIVE-RELATED"/>
    <property type="match status" value="1"/>
</dbReference>
<evidence type="ECO:0000313" key="8">
    <source>
        <dbReference type="EMBL" id="KAL2813758.1"/>
    </source>
</evidence>